<dbReference type="PROSITE" id="PS00086">
    <property type="entry name" value="CYTOCHROME_P450"/>
    <property type="match status" value="1"/>
</dbReference>
<evidence type="ECO:0000256" key="6">
    <source>
        <dbReference type="ARBA" id="ARBA00023033"/>
    </source>
</evidence>
<sequence length="598" mass="66666">MGFQTLLVVPLGFVVLCLFTFLKTNLLYQIDIWNKSLEKEPPTLPYSIPWLGHAFGFLTPVPGRFFSQMLSWYSKEHGGASMKLAGRNVRLIFSTTAVQALLRVRHDVANSDTMVKDMMSKGMKMGEADLATYFQNRHLEHEVNNKFLLRPHAADVLLGQFHRFMKHGLLEESIRLSTTPAATQTQTQTQMGEAVDLYKWVRTIMFKASAPSMFGERLLAEYPNIVREFWDFEYLFLDLVFGVPRWVASKPHVALEKVIEGLTAWIEANDADTMGGKEAAPGPDMLDQDWEPRWGSRLVRARQQLFQQLGLSPRGRASMELSMLFGLNSNAVPAIGWMLMHILDPRKPDLLPRIMQEIQEAVDVAADKDGEGELDLDFDLATLISQPLLQSIFQEVLRLYNDVLITRGVHQDLRLPTEDSQTTLLLKKGTIAMAPSYVNHHDPTGYCGAPVDEFDPERFLVPTGQANTTSDGNDICSNNDAFDDEKTSSSSTTANTKRASSQKPYAFSPGAAGEKMIPFGGGRTMCPGRVFAKREVFSALALVLLHFEITPLAGPTSYRIPGHVASYTGSGIIGHGGDVKVHIKKRQTSPSDKFRTGR</sequence>
<dbReference type="SUPFAM" id="SSF48264">
    <property type="entry name" value="Cytochrome P450"/>
    <property type="match status" value="1"/>
</dbReference>
<organism evidence="10 11">
    <name type="scientific">Apiospora saccharicola</name>
    <dbReference type="NCBI Taxonomy" id="335842"/>
    <lineage>
        <taxon>Eukaryota</taxon>
        <taxon>Fungi</taxon>
        <taxon>Dikarya</taxon>
        <taxon>Ascomycota</taxon>
        <taxon>Pezizomycotina</taxon>
        <taxon>Sordariomycetes</taxon>
        <taxon>Xylariomycetidae</taxon>
        <taxon>Amphisphaeriales</taxon>
        <taxon>Apiosporaceae</taxon>
        <taxon>Apiospora</taxon>
    </lineage>
</organism>
<evidence type="ECO:0000256" key="2">
    <source>
        <dbReference type="ARBA" id="ARBA00010617"/>
    </source>
</evidence>
<keyword evidence="7" id="KW-0560">Oxidoreductase</keyword>
<comment type="similarity">
    <text evidence="2 7">Belongs to the cytochrome P450 family.</text>
</comment>
<feature type="compositionally biased region" description="Low complexity" evidence="8">
    <location>
        <begin position="488"/>
        <end position="501"/>
    </location>
</feature>
<dbReference type="CDD" id="cd11040">
    <property type="entry name" value="CYP7_CYP8-like"/>
    <property type="match status" value="1"/>
</dbReference>
<proteinExistence type="inferred from homology"/>
<feature type="transmembrane region" description="Helical" evidence="9">
    <location>
        <begin position="7"/>
        <end position="28"/>
    </location>
</feature>
<evidence type="ECO:0000313" key="11">
    <source>
        <dbReference type="Proteomes" id="UP001446871"/>
    </source>
</evidence>
<dbReference type="EMBL" id="JAQQWM010000008">
    <property type="protein sequence ID" value="KAK8054378.1"/>
    <property type="molecule type" value="Genomic_DNA"/>
</dbReference>
<dbReference type="PANTHER" id="PTHR24304:SF2">
    <property type="entry name" value="24-HYDROXYCHOLESTEROL 7-ALPHA-HYDROXYLASE"/>
    <property type="match status" value="1"/>
</dbReference>
<evidence type="ECO:0000256" key="9">
    <source>
        <dbReference type="SAM" id="Phobius"/>
    </source>
</evidence>
<keyword evidence="11" id="KW-1185">Reference proteome</keyword>
<dbReference type="InterPro" id="IPR002403">
    <property type="entry name" value="Cyt_P450_E_grp-IV"/>
</dbReference>
<keyword evidence="4 7" id="KW-0479">Metal-binding</keyword>
<evidence type="ECO:0008006" key="12">
    <source>
        <dbReference type="Google" id="ProtNLM"/>
    </source>
</evidence>
<evidence type="ECO:0000256" key="5">
    <source>
        <dbReference type="ARBA" id="ARBA00023004"/>
    </source>
</evidence>
<gene>
    <name evidence="10" type="ORF">PG996_013679</name>
</gene>
<dbReference type="InterPro" id="IPR050529">
    <property type="entry name" value="CYP450_sterol_14alpha_dmase"/>
</dbReference>
<feature type="region of interest" description="Disordered" evidence="8">
    <location>
        <begin position="463"/>
        <end position="507"/>
    </location>
</feature>
<keyword evidence="9" id="KW-0812">Transmembrane</keyword>
<comment type="cofactor">
    <cofactor evidence="1">
        <name>heme</name>
        <dbReference type="ChEBI" id="CHEBI:30413"/>
    </cofactor>
</comment>
<name>A0ABR1U8U2_9PEZI</name>
<evidence type="ECO:0000313" key="10">
    <source>
        <dbReference type="EMBL" id="KAK8054378.1"/>
    </source>
</evidence>
<dbReference type="PRINTS" id="PR00465">
    <property type="entry name" value="EP450IV"/>
</dbReference>
<keyword evidence="9" id="KW-1133">Transmembrane helix</keyword>
<dbReference type="PANTHER" id="PTHR24304">
    <property type="entry name" value="CYTOCHROME P450 FAMILY 7"/>
    <property type="match status" value="1"/>
</dbReference>
<dbReference type="Pfam" id="PF00067">
    <property type="entry name" value="p450"/>
    <property type="match status" value="2"/>
</dbReference>
<dbReference type="Proteomes" id="UP001446871">
    <property type="component" value="Unassembled WGS sequence"/>
</dbReference>
<evidence type="ECO:0000256" key="3">
    <source>
        <dbReference type="ARBA" id="ARBA00022617"/>
    </source>
</evidence>
<dbReference type="InterPro" id="IPR036396">
    <property type="entry name" value="Cyt_P450_sf"/>
</dbReference>
<dbReference type="InterPro" id="IPR017972">
    <property type="entry name" value="Cyt_P450_CS"/>
</dbReference>
<dbReference type="InterPro" id="IPR001128">
    <property type="entry name" value="Cyt_P450"/>
</dbReference>
<feature type="compositionally biased region" description="Polar residues" evidence="8">
    <location>
        <begin position="464"/>
        <end position="480"/>
    </location>
</feature>
<dbReference type="Gene3D" id="1.10.630.10">
    <property type="entry name" value="Cytochrome P450"/>
    <property type="match status" value="1"/>
</dbReference>
<evidence type="ECO:0000256" key="1">
    <source>
        <dbReference type="ARBA" id="ARBA00001971"/>
    </source>
</evidence>
<keyword evidence="9" id="KW-0472">Membrane</keyword>
<reference evidence="10 11" key="1">
    <citation type="submission" date="2023-01" db="EMBL/GenBank/DDBJ databases">
        <title>Analysis of 21 Apiospora genomes using comparative genomics revels a genus with tremendous synthesis potential of carbohydrate active enzymes and secondary metabolites.</title>
        <authorList>
            <person name="Sorensen T."/>
        </authorList>
    </citation>
    <scope>NUCLEOTIDE SEQUENCE [LARGE SCALE GENOMIC DNA]</scope>
    <source>
        <strain evidence="10 11">CBS 83171</strain>
    </source>
</reference>
<evidence type="ECO:0000256" key="7">
    <source>
        <dbReference type="RuleBase" id="RU000461"/>
    </source>
</evidence>
<keyword evidence="3 7" id="KW-0349">Heme</keyword>
<protein>
    <recommendedName>
        <fullName evidence="12">Cytochrome P450</fullName>
    </recommendedName>
</protein>
<keyword evidence="6 7" id="KW-0503">Monooxygenase</keyword>
<evidence type="ECO:0000256" key="8">
    <source>
        <dbReference type="SAM" id="MobiDB-lite"/>
    </source>
</evidence>
<accession>A0ABR1U8U2</accession>
<comment type="caution">
    <text evidence="10">The sequence shown here is derived from an EMBL/GenBank/DDBJ whole genome shotgun (WGS) entry which is preliminary data.</text>
</comment>
<evidence type="ECO:0000256" key="4">
    <source>
        <dbReference type="ARBA" id="ARBA00022723"/>
    </source>
</evidence>
<keyword evidence="5 7" id="KW-0408">Iron</keyword>